<evidence type="ECO:0000256" key="1">
    <source>
        <dbReference type="ARBA" id="ARBA00022491"/>
    </source>
</evidence>
<keyword evidence="1" id="KW-0678">Repressor</keyword>
<dbReference type="InterPro" id="IPR009061">
    <property type="entry name" value="DNA-bd_dom_put_sf"/>
</dbReference>
<dbReference type="GO" id="GO:0003700">
    <property type="term" value="F:DNA-binding transcription factor activity"/>
    <property type="evidence" value="ECO:0007669"/>
    <property type="project" value="InterPro"/>
</dbReference>
<dbReference type="CDD" id="cd00592">
    <property type="entry name" value="HTH_MerR-like"/>
    <property type="match status" value="1"/>
</dbReference>
<name>A0A1V8YHT9_9ENTE</name>
<comment type="caution">
    <text evidence="7">The sequence shown here is derived from an EMBL/GenBank/DDBJ whole genome shotgun (WGS) entry which is preliminary data.</text>
</comment>
<dbReference type="Gene3D" id="1.10.1660.10">
    <property type="match status" value="1"/>
</dbReference>
<dbReference type="AlphaFoldDB" id="A0A1V8YHT9"/>
<sequence length="196" mass="23513">MISISDLTKIFGVTTRTLRYYEDFGLIESAERVNGIRYYHQDKIIKRIDEISFLKSLGYKLRDIKHILNNPLYIKPILMNIRLNLIYKKIDELKSEISDLKKALETYGWKEIMIENAFVLEEMEKEYTDLFLVKEGISKKEEITKEDAITFVNYYKKWHARVGIHLSEEHLRAITFNSKIQMKDEKVRELFIKYFE</sequence>
<dbReference type="EMBL" id="MJEA01000004">
    <property type="protein sequence ID" value="OQO70630.1"/>
    <property type="molecule type" value="Genomic_DNA"/>
</dbReference>
<dbReference type="OrthoDB" id="9806513at2"/>
<feature type="domain" description="HTH merR-type" evidence="6">
    <location>
        <begin position="1"/>
        <end position="70"/>
    </location>
</feature>
<evidence type="ECO:0000256" key="4">
    <source>
        <dbReference type="ARBA" id="ARBA00023163"/>
    </source>
</evidence>
<proteinExistence type="predicted"/>
<evidence type="ECO:0000256" key="5">
    <source>
        <dbReference type="SAM" id="Coils"/>
    </source>
</evidence>
<dbReference type="Pfam" id="PF13411">
    <property type="entry name" value="MerR_1"/>
    <property type="match status" value="1"/>
</dbReference>
<dbReference type="InterPro" id="IPR000551">
    <property type="entry name" value="MerR-type_HTH_dom"/>
</dbReference>
<dbReference type="Proteomes" id="UP000192477">
    <property type="component" value="Unassembled WGS sequence"/>
</dbReference>
<dbReference type="GO" id="GO:0003677">
    <property type="term" value="F:DNA binding"/>
    <property type="evidence" value="ECO:0007669"/>
    <property type="project" value="UniProtKB-KW"/>
</dbReference>
<feature type="coiled-coil region" evidence="5">
    <location>
        <begin position="83"/>
        <end position="110"/>
    </location>
</feature>
<evidence type="ECO:0000256" key="3">
    <source>
        <dbReference type="ARBA" id="ARBA00023125"/>
    </source>
</evidence>
<dbReference type="SUPFAM" id="SSF46955">
    <property type="entry name" value="Putative DNA-binding domain"/>
    <property type="match status" value="1"/>
</dbReference>
<evidence type="ECO:0000259" key="6">
    <source>
        <dbReference type="PROSITE" id="PS50937"/>
    </source>
</evidence>
<evidence type="ECO:0000313" key="8">
    <source>
        <dbReference type="Proteomes" id="UP000192477"/>
    </source>
</evidence>
<keyword evidence="5" id="KW-0175">Coiled coil</keyword>
<keyword evidence="2" id="KW-0805">Transcription regulation</keyword>
<keyword evidence="3" id="KW-0238">DNA-binding</keyword>
<dbReference type="PANTHER" id="PTHR30204">
    <property type="entry name" value="REDOX-CYCLING DRUG-SENSING TRANSCRIPTIONAL ACTIVATOR SOXR"/>
    <property type="match status" value="1"/>
</dbReference>
<reference evidence="7 8" key="1">
    <citation type="journal article" date="2017" name="BMC Microbiol.">
        <title>Comparative genomics of Enterococcus spp. isolated from bovine feces.</title>
        <authorList>
            <person name="Beukers A.G."/>
            <person name="Zaheer R."/>
            <person name="Goji N."/>
            <person name="Amoako K.K."/>
            <person name="Chaves A.V."/>
            <person name="Ward M.P."/>
            <person name="McAllister T.A."/>
        </authorList>
    </citation>
    <scope>NUCLEOTIDE SEQUENCE [LARGE SCALE GENOMIC DNA]</scope>
    <source>
        <strain evidence="7 8">F1129D 143</strain>
    </source>
</reference>
<accession>A0A1V8YHT9</accession>
<organism evidence="7 8">
    <name type="scientific">Enterococcus villorum</name>
    <dbReference type="NCBI Taxonomy" id="112904"/>
    <lineage>
        <taxon>Bacteria</taxon>
        <taxon>Bacillati</taxon>
        <taxon>Bacillota</taxon>
        <taxon>Bacilli</taxon>
        <taxon>Lactobacillales</taxon>
        <taxon>Enterococcaceae</taxon>
        <taxon>Enterococcus</taxon>
    </lineage>
</organism>
<dbReference type="InterPro" id="IPR047057">
    <property type="entry name" value="MerR_fam"/>
</dbReference>
<dbReference type="PROSITE" id="PS50937">
    <property type="entry name" value="HTH_MERR_2"/>
    <property type="match status" value="1"/>
</dbReference>
<dbReference type="PANTHER" id="PTHR30204:SF69">
    <property type="entry name" value="MERR-FAMILY TRANSCRIPTIONAL REGULATOR"/>
    <property type="match status" value="1"/>
</dbReference>
<dbReference type="STRING" id="112904.BH747_06340"/>
<protein>
    <submittedName>
        <fullName evidence="7">MerR family transcriptional regulator</fullName>
    </submittedName>
</protein>
<gene>
    <name evidence="7" type="ORF">BH747_06340</name>
</gene>
<dbReference type="RefSeq" id="WP_081183416.1">
    <property type="nucleotide sequence ID" value="NZ_MJEB01000049.1"/>
</dbReference>
<dbReference type="SMART" id="SM00422">
    <property type="entry name" value="HTH_MERR"/>
    <property type="match status" value="1"/>
</dbReference>
<evidence type="ECO:0000313" key="7">
    <source>
        <dbReference type="EMBL" id="OQO70630.1"/>
    </source>
</evidence>
<evidence type="ECO:0000256" key="2">
    <source>
        <dbReference type="ARBA" id="ARBA00023015"/>
    </source>
</evidence>
<keyword evidence="4" id="KW-0804">Transcription</keyword>